<dbReference type="AlphaFoldDB" id="A0A1X7V393"/>
<evidence type="ECO:0000256" key="1">
    <source>
        <dbReference type="SAM" id="MobiDB-lite"/>
    </source>
</evidence>
<name>A0A1X7V393_AMPQE</name>
<dbReference type="InParanoid" id="A0A1X7V393"/>
<proteinExistence type="predicted"/>
<protein>
    <submittedName>
        <fullName evidence="2">Uncharacterized protein</fullName>
    </submittedName>
</protein>
<feature type="region of interest" description="Disordered" evidence="1">
    <location>
        <begin position="70"/>
        <end position="92"/>
    </location>
</feature>
<accession>A0A1X7V393</accession>
<reference evidence="2" key="1">
    <citation type="submission" date="2017-05" db="UniProtKB">
        <authorList>
            <consortium name="EnsemblMetazoa"/>
        </authorList>
    </citation>
    <scope>IDENTIFICATION</scope>
</reference>
<evidence type="ECO:0000313" key="2">
    <source>
        <dbReference type="EnsemblMetazoa" id="Aqu2.1.34725_001"/>
    </source>
</evidence>
<dbReference type="EnsemblMetazoa" id="Aqu2.1.34725_001">
    <property type="protein sequence ID" value="Aqu2.1.34725_001"/>
    <property type="gene ID" value="Aqu2.1.34725"/>
</dbReference>
<feature type="compositionally biased region" description="Polar residues" evidence="1">
    <location>
        <begin position="71"/>
        <end position="88"/>
    </location>
</feature>
<sequence>MAKVQGISGIAKKMLSDINRRFDPVKNRQAPNFDPLYVASTLLNPPYRLLLNTNQVIAAKSFILSLIANGKSGSQDSSTCEPTTSVSQETEEPPVKWFKHLSRVDELLSKSRV</sequence>
<organism evidence="2">
    <name type="scientific">Amphimedon queenslandica</name>
    <name type="common">Sponge</name>
    <dbReference type="NCBI Taxonomy" id="400682"/>
    <lineage>
        <taxon>Eukaryota</taxon>
        <taxon>Metazoa</taxon>
        <taxon>Porifera</taxon>
        <taxon>Demospongiae</taxon>
        <taxon>Heteroscleromorpha</taxon>
        <taxon>Haplosclerida</taxon>
        <taxon>Niphatidae</taxon>
        <taxon>Amphimedon</taxon>
    </lineage>
</organism>